<dbReference type="InterPro" id="IPR050993">
    <property type="entry name" value="Isochorismatase_domain"/>
</dbReference>
<comment type="similarity">
    <text evidence="1">Belongs to the isochorismatase family.</text>
</comment>
<dbReference type="FunFam" id="3.40.50.850:FF:000001">
    <property type="entry name" value="Isochorismatase domain-containing protein 1"/>
    <property type="match status" value="1"/>
</dbReference>
<proteinExistence type="inferred from homology"/>
<reference evidence="4 5" key="1">
    <citation type="submission" date="2024-08" db="EMBL/GenBank/DDBJ databases">
        <title>Gnathostoma spinigerum genome.</title>
        <authorList>
            <person name="Gonzalez-Bertolin B."/>
            <person name="Monzon S."/>
            <person name="Zaballos A."/>
            <person name="Jimenez P."/>
            <person name="Dekumyoy P."/>
            <person name="Varona S."/>
            <person name="Cuesta I."/>
            <person name="Sumanam S."/>
            <person name="Adisakwattana P."/>
            <person name="Gasser R.B."/>
            <person name="Hernandez-Gonzalez A."/>
            <person name="Young N.D."/>
            <person name="Perteguer M.J."/>
        </authorList>
    </citation>
    <scope>NUCLEOTIDE SEQUENCE [LARGE SCALE GENOMIC DNA]</scope>
    <source>
        <strain evidence="4">AL3</strain>
        <tissue evidence="4">Liver</tissue>
    </source>
</reference>
<dbReference type="EMBL" id="JBGFUD010000817">
    <property type="protein sequence ID" value="MFH4975285.1"/>
    <property type="molecule type" value="Genomic_DNA"/>
</dbReference>
<dbReference type="InterPro" id="IPR000868">
    <property type="entry name" value="Isochorismatase-like_dom"/>
</dbReference>
<evidence type="ECO:0000313" key="4">
    <source>
        <dbReference type="EMBL" id="MFH4975285.1"/>
    </source>
</evidence>
<feature type="domain" description="Isochorismatase-like" evidence="3">
    <location>
        <begin position="15"/>
        <end position="161"/>
    </location>
</feature>
<accession>A0ABD6EG55</accession>
<gene>
    <name evidence="4" type="ORF">AB6A40_001994</name>
</gene>
<protein>
    <recommendedName>
        <fullName evidence="2">Isochorismatase domain-containing protein 1</fullName>
    </recommendedName>
</protein>
<evidence type="ECO:0000313" key="5">
    <source>
        <dbReference type="Proteomes" id="UP001608902"/>
    </source>
</evidence>
<dbReference type="PANTHER" id="PTHR14119">
    <property type="entry name" value="HYDROLASE"/>
    <property type="match status" value="1"/>
</dbReference>
<dbReference type="PANTHER" id="PTHR14119:SF17">
    <property type="entry name" value="ISOCHORISMATASE DOMAIN-CONTAINING PROTEIN 1"/>
    <property type="match status" value="1"/>
</dbReference>
<dbReference type="AlphaFoldDB" id="A0ABD6EG55"/>
<evidence type="ECO:0000259" key="3">
    <source>
        <dbReference type="Pfam" id="PF00857"/>
    </source>
</evidence>
<dbReference type="SUPFAM" id="SSF52499">
    <property type="entry name" value="Isochorismatase-like hydrolases"/>
    <property type="match status" value="1"/>
</dbReference>
<evidence type="ECO:0000256" key="1">
    <source>
        <dbReference type="ARBA" id="ARBA00006336"/>
    </source>
</evidence>
<dbReference type="Pfam" id="PF00857">
    <property type="entry name" value="Isochorismatase"/>
    <property type="match status" value="1"/>
</dbReference>
<evidence type="ECO:0000256" key="2">
    <source>
        <dbReference type="ARBA" id="ARBA00040688"/>
    </source>
</evidence>
<dbReference type="Proteomes" id="UP001608902">
    <property type="component" value="Unassembled WGS sequence"/>
</dbReference>
<sequence>MFARMVVKLPKPATTTLLVCDMQEKFRSTIRYFKEITVVTKRLIDCASILGMRVIATEQYPKGLGHTIRELQLADQGIPIFEKKQFSMCIPSVVETLGSPESVILCGIEAHVCVLGTALDLLGRGISVHLVVDAVSSRTQFDRCFALNRIQQAGGVLTTSESVILGLLGGADHEKFREVQKLIMEPAPDTGISSL</sequence>
<name>A0ABD6EG55_9BILA</name>
<dbReference type="Gene3D" id="3.40.50.850">
    <property type="entry name" value="Isochorismatase-like"/>
    <property type="match status" value="1"/>
</dbReference>
<keyword evidence="5" id="KW-1185">Reference proteome</keyword>
<organism evidence="4 5">
    <name type="scientific">Gnathostoma spinigerum</name>
    <dbReference type="NCBI Taxonomy" id="75299"/>
    <lineage>
        <taxon>Eukaryota</taxon>
        <taxon>Metazoa</taxon>
        <taxon>Ecdysozoa</taxon>
        <taxon>Nematoda</taxon>
        <taxon>Chromadorea</taxon>
        <taxon>Rhabditida</taxon>
        <taxon>Spirurina</taxon>
        <taxon>Gnathostomatomorpha</taxon>
        <taxon>Gnathostomatoidea</taxon>
        <taxon>Gnathostomatidae</taxon>
        <taxon>Gnathostoma</taxon>
    </lineage>
</organism>
<comment type="caution">
    <text evidence="4">The sequence shown here is derived from an EMBL/GenBank/DDBJ whole genome shotgun (WGS) entry which is preliminary data.</text>
</comment>
<dbReference type="InterPro" id="IPR036380">
    <property type="entry name" value="Isochorismatase-like_sf"/>
</dbReference>